<accession>A0A3G8Y121</accession>
<dbReference type="Proteomes" id="UP000270185">
    <property type="component" value="Chromosome"/>
</dbReference>
<keyword evidence="2" id="KW-1185">Reference proteome</keyword>
<dbReference type="KEGG" id="ccas:EIB73_14350"/>
<name>A0A3G8Y121_9FLAO</name>
<evidence type="ECO:0000313" key="2">
    <source>
        <dbReference type="Proteomes" id="UP000270185"/>
    </source>
</evidence>
<dbReference type="RefSeq" id="WP_125025922.1">
    <property type="nucleotide sequence ID" value="NZ_CP034159.1"/>
</dbReference>
<dbReference type="EMBL" id="CP034159">
    <property type="protein sequence ID" value="AZI34286.1"/>
    <property type="molecule type" value="Genomic_DNA"/>
</dbReference>
<proteinExistence type="predicted"/>
<gene>
    <name evidence="1" type="ORF">EIB73_14350</name>
</gene>
<dbReference type="AlphaFoldDB" id="A0A3G8Y121"/>
<sequence>MDTFFNASKNKTRVLILTSNSVIAQFFLNILHFNEKDFDFLLEDGNHQNAGNDFVILETSNLEKATLFQPNIALITQDVKPDEISAVLRNIVAGGVLIHPNAFQEAAEESGNFFRKLEFSLADFQKSQDHFILSTSLGPIPLSSAEESLAANMEGVKLLAQQFGVMEEEFYEAVTEFK</sequence>
<reference evidence="2" key="1">
    <citation type="submission" date="2018-11" db="EMBL/GenBank/DDBJ databases">
        <title>Proposal to divide the Flavobacteriaceae and reorganize its genera based on Amino Acid Identity values calculated from whole genome sequences.</title>
        <authorList>
            <person name="Nicholson A.C."/>
            <person name="Gulvik C.A."/>
            <person name="Whitney A.M."/>
            <person name="Humrighouse B.W."/>
            <person name="Bell M."/>
            <person name="Holmes B."/>
            <person name="Steigerwalt A.G."/>
            <person name="Villarma A."/>
            <person name="Sheth M."/>
            <person name="Batra D."/>
            <person name="Pryor J."/>
            <person name="Bernardet J.-F."/>
            <person name="Hugo C."/>
            <person name="Kampfer P."/>
            <person name="Newman J.D."/>
            <person name="McQuiston J.R."/>
        </authorList>
    </citation>
    <scope>NUCLEOTIDE SEQUENCE [LARGE SCALE GENOMIC DNA]</scope>
    <source>
        <strain evidence="2">G0081</strain>
    </source>
</reference>
<dbReference type="OrthoDB" id="9804126at2"/>
<evidence type="ECO:0000313" key="1">
    <source>
        <dbReference type="EMBL" id="AZI34286.1"/>
    </source>
</evidence>
<organism evidence="1 2">
    <name type="scientific">Kaistella carnis</name>
    <dbReference type="NCBI Taxonomy" id="1241979"/>
    <lineage>
        <taxon>Bacteria</taxon>
        <taxon>Pseudomonadati</taxon>
        <taxon>Bacteroidota</taxon>
        <taxon>Flavobacteriia</taxon>
        <taxon>Flavobacteriales</taxon>
        <taxon>Weeksellaceae</taxon>
        <taxon>Chryseobacterium group</taxon>
        <taxon>Kaistella</taxon>
    </lineage>
</organism>
<protein>
    <submittedName>
        <fullName evidence="1">Uncharacterized protein</fullName>
    </submittedName>
</protein>